<dbReference type="EMBL" id="JAJAXM010000037">
    <property type="protein sequence ID" value="MCG9027104.1"/>
    <property type="molecule type" value="Genomic_DNA"/>
</dbReference>
<proteinExistence type="predicted"/>
<feature type="domain" description="IraD/Gp25-like" evidence="1">
    <location>
        <begin position="11"/>
        <end position="83"/>
    </location>
</feature>
<organism evidence="2 3">
    <name type="scientific">Laribacter hongkongensis</name>
    <dbReference type="NCBI Taxonomy" id="168471"/>
    <lineage>
        <taxon>Bacteria</taxon>
        <taxon>Pseudomonadati</taxon>
        <taxon>Pseudomonadota</taxon>
        <taxon>Betaproteobacteria</taxon>
        <taxon>Neisseriales</taxon>
        <taxon>Aquaspirillaceae</taxon>
        <taxon>Laribacter</taxon>
    </lineage>
</organism>
<name>A0ABD4SWT3_9NEIS</name>
<reference evidence="2 3" key="1">
    <citation type="submission" date="2021-10" db="EMBL/GenBank/DDBJ databases">
        <title>Whole-genome sequencing analysis of Laribacter hongkongensis: virulence gene profiles, carbohydrate-active enzyme prediction, and antimicrobial resistance characterization.</title>
        <authorList>
            <person name="Yuan P."/>
            <person name="Zhan Y."/>
            <person name="Chen D."/>
        </authorList>
    </citation>
    <scope>NUCLEOTIDE SEQUENCE [LARGE SCALE GENOMIC DNA]</scope>
    <source>
        <strain evidence="2 3">W67</strain>
    </source>
</reference>
<dbReference type="AlphaFoldDB" id="A0ABD4SWT3"/>
<dbReference type="Pfam" id="PF04965">
    <property type="entry name" value="GPW_gp25"/>
    <property type="match status" value="1"/>
</dbReference>
<dbReference type="InterPro" id="IPR007048">
    <property type="entry name" value="IraD/Gp25-like"/>
</dbReference>
<evidence type="ECO:0000259" key="1">
    <source>
        <dbReference type="Pfam" id="PF04965"/>
    </source>
</evidence>
<dbReference type="SUPFAM" id="SSF160719">
    <property type="entry name" value="gpW/gp25-like"/>
    <property type="match status" value="1"/>
</dbReference>
<protein>
    <submittedName>
        <fullName evidence="2">GPW/gp25 family protein</fullName>
    </submittedName>
</protein>
<comment type="caution">
    <text evidence="2">The sequence shown here is derived from an EMBL/GenBank/DDBJ whole genome shotgun (WGS) entry which is preliminary data.</text>
</comment>
<evidence type="ECO:0000313" key="3">
    <source>
        <dbReference type="Proteomes" id="UP001200247"/>
    </source>
</evidence>
<gene>
    <name evidence="2" type="ORF">LH440_14555</name>
</gene>
<sequence length="111" mass="12160">MNAATGRAVTDRDHVRQSVRDVLLTPVGSRIARRDYGSAVASMIDWPANARLRMQLMAAAHMALTRHEPRIRITAVSFSQDGQHGCWTCDLSVEYLTGPLAGTPDTVRTAL</sequence>
<evidence type="ECO:0000313" key="2">
    <source>
        <dbReference type="EMBL" id="MCG9027104.1"/>
    </source>
</evidence>
<dbReference type="Gene3D" id="3.10.450.40">
    <property type="match status" value="1"/>
</dbReference>
<dbReference type="Proteomes" id="UP001200247">
    <property type="component" value="Unassembled WGS sequence"/>
</dbReference>
<dbReference type="RefSeq" id="WP_239878749.1">
    <property type="nucleotide sequence ID" value="NZ_JAJAXM010000037.1"/>
</dbReference>
<accession>A0ABD4SWT3</accession>